<dbReference type="GO" id="GO:0003676">
    <property type="term" value="F:nucleic acid binding"/>
    <property type="evidence" value="ECO:0007669"/>
    <property type="project" value="InterPro"/>
</dbReference>
<name>A0A2Z2HNP0_9EURY</name>
<proteinExistence type="predicted"/>
<dbReference type="InterPro" id="IPR012340">
    <property type="entry name" value="NA-bd_OB-fold"/>
</dbReference>
<dbReference type="Gene3D" id="2.40.50.140">
    <property type="entry name" value="Nucleic acid-binding proteins"/>
    <property type="match status" value="1"/>
</dbReference>
<accession>A0A2Z2HNP0</accession>
<dbReference type="InterPro" id="IPR038763">
    <property type="entry name" value="DHH_sf"/>
</dbReference>
<dbReference type="GeneID" id="32892729"/>
<dbReference type="SUPFAM" id="SSF50249">
    <property type="entry name" value="Nucleic acid-binding proteins"/>
    <property type="match status" value="1"/>
</dbReference>
<dbReference type="AlphaFoldDB" id="A0A2Z2HNP0"/>
<evidence type="ECO:0000313" key="3">
    <source>
        <dbReference type="EMBL" id="ARS88576.1"/>
    </source>
</evidence>
<dbReference type="KEGG" id="naj:B1756_01585"/>
<dbReference type="Gene3D" id="3.90.1640.30">
    <property type="match status" value="1"/>
</dbReference>
<dbReference type="EMBL" id="CP019893">
    <property type="protein sequence ID" value="ARS88576.1"/>
    <property type="molecule type" value="Genomic_DNA"/>
</dbReference>
<keyword evidence="3" id="KW-0269">Exonuclease</keyword>
<feature type="region of interest" description="Disordered" evidence="1">
    <location>
        <begin position="1"/>
        <end position="22"/>
    </location>
</feature>
<dbReference type="CDD" id="cd04487">
    <property type="entry name" value="RecJ_OBF2_like"/>
    <property type="match status" value="1"/>
</dbReference>
<reference evidence="4" key="1">
    <citation type="submission" date="2017-02" db="EMBL/GenBank/DDBJ databases">
        <title>Natronthermophilus aegyptiacus gen. nov.,sp. nov., an aerobic, extremely halophilic alkalithermophilic archaeon isolated from the athalassohaline Wadi An Natrun, Egypt.</title>
        <authorList>
            <person name="Zhao B."/>
        </authorList>
    </citation>
    <scope>NUCLEOTIDE SEQUENCE [LARGE SCALE GENOMIC DNA]</scope>
    <source>
        <strain evidence="4">JW/NM-HA 15</strain>
    </source>
</reference>
<gene>
    <name evidence="3" type="ORF">B1756_01585</name>
</gene>
<dbReference type="RefSeq" id="WP_086886959.1">
    <property type="nucleotide sequence ID" value="NZ_CP019893.1"/>
</dbReference>
<keyword evidence="3" id="KW-0540">Nuclease</keyword>
<feature type="domain" description="S1 motif" evidence="2">
    <location>
        <begin position="33"/>
        <end position="100"/>
    </location>
</feature>
<evidence type="ECO:0000256" key="1">
    <source>
        <dbReference type="SAM" id="MobiDB-lite"/>
    </source>
</evidence>
<dbReference type="Proteomes" id="UP000250088">
    <property type="component" value="Chromosome"/>
</dbReference>
<dbReference type="GO" id="GO:0004527">
    <property type="term" value="F:exonuclease activity"/>
    <property type="evidence" value="ECO:0007669"/>
    <property type="project" value="UniProtKB-KW"/>
</dbReference>
<dbReference type="PROSITE" id="PS50126">
    <property type="entry name" value="S1"/>
    <property type="match status" value="1"/>
</dbReference>
<dbReference type="SUPFAM" id="SSF64182">
    <property type="entry name" value="DHH phosphoesterases"/>
    <property type="match status" value="1"/>
</dbReference>
<evidence type="ECO:0000259" key="2">
    <source>
        <dbReference type="PROSITE" id="PS50126"/>
    </source>
</evidence>
<keyword evidence="4" id="KW-1185">Reference proteome</keyword>
<dbReference type="InterPro" id="IPR004365">
    <property type="entry name" value="NA-bd_OB_tRNA"/>
</dbReference>
<dbReference type="SMART" id="SM00316">
    <property type="entry name" value="S1"/>
    <property type="match status" value="1"/>
</dbReference>
<sequence>MTAESAGDTGTDDGDSVVYDLDPDCTTDDLERGQPYLAEINGIVDYGVFVDLSDDVSGLVHESVLEGTFRVGDELVVELEAVRDNGDLAFEPAEIDVDDEYDVESISHEYSLTGTNRLKSNVGDQIHLEGEVVQVKQTAGPTIFHIADEHGVVPCAAFEEAGVRAYPGTDVGDVVRVTGTPEHREETLQIEVDGLSTLEGETAEEARERIQQAIDERAEPHDVEPLIDWPAFEKLRPSLREVAKLLRRTVLEGRPIRVRHHADGDGMCAAVPVQIALERFIEEVHEDDHAPRHLVRRLPAKAPFYEMEDATRDLNFALEDREKHGQQLPLLLMLDNGSTEEDVPAYETLAHYDIPIAVVDHHHPDPDAVEDLLDAHVNPYLHDEDYRITTGMLCVELARMIYPDLTDELRHVPAVAGLSDRSKADAMDDYLELAAEEGFDEERLQDVSEALDYAAFWLRYNSGDQLIQELLRIDADDDERHEELVAFLAERSREEVDDQLEAAMAHLEHEDLDNGAHLYRIDVENYAHRFTYPAPGKTTGEIHDRKIEDTGDPVITVGYGPDFAVLRSDGVRLDIPRMVSELEEEIPGGGVSGGGHLVVGSIKFVKGKREEVIDALVEKMADAEIDEALSSAAPIDDD</sequence>
<organism evidence="3 4">
    <name type="scientific">Natrarchaeobaculum aegyptiacum</name>
    <dbReference type="NCBI Taxonomy" id="745377"/>
    <lineage>
        <taxon>Archaea</taxon>
        <taxon>Methanobacteriati</taxon>
        <taxon>Methanobacteriota</taxon>
        <taxon>Stenosarchaea group</taxon>
        <taxon>Halobacteria</taxon>
        <taxon>Halobacteriales</taxon>
        <taxon>Natrialbaceae</taxon>
        <taxon>Natrarchaeobaculum</taxon>
    </lineage>
</organism>
<dbReference type="Gene3D" id="2.40.50.1010">
    <property type="match status" value="1"/>
</dbReference>
<protein>
    <submittedName>
        <fullName evidence="3">RecJ like exonuclease</fullName>
    </submittedName>
</protein>
<keyword evidence="3" id="KW-0378">Hydrolase</keyword>
<dbReference type="InterPro" id="IPR003029">
    <property type="entry name" value="S1_domain"/>
</dbReference>
<dbReference type="Pfam" id="PF01336">
    <property type="entry name" value="tRNA_anti-codon"/>
    <property type="match status" value="1"/>
</dbReference>
<evidence type="ECO:0000313" key="4">
    <source>
        <dbReference type="Proteomes" id="UP000250088"/>
    </source>
</evidence>
<feature type="compositionally biased region" description="Acidic residues" evidence="1">
    <location>
        <begin position="10"/>
        <end position="22"/>
    </location>
</feature>
<dbReference type="OrthoDB" id="5596at2157"/>